<evidence type="ECO:0000313" key="1">
    <source>
        <dbReference type="EMBL" id="AWK85031.1"/>
    </source>
</evidence>
<reference evidence="2" key="1">
    <citation type="submission" date="2018-05" db="EMBL/GenBank/DDBJ databases">
        <title>Azospirillum thermophila sp. nov., a novel isolated from hot spring.</title>
        <authorList>
            <person name="Zhao Z."/>
        </authorList>
    </citation>
    <scope>NUCLEOTIDE SEQUENCE [LARGE SCALE GENOMIC DNA]</scope>
    <source>
        <strain evidence="2">CFH 70021</strain>
    </source>
</reference>
<gene>
    <name evidence="1" type="ORF">DEW08_01495</name>
</gene>
<dbReference type="OrthoDB" id="7303458at2"/>
<dbReference type="RefSeq" id="WP_109323865.1">
    <property type="nucleotide sequence ID" value="NZ_CP029352.1"/>
</dbReference>
<dbReference type="Proteomes" id="UP000245629">
    <property type="component" value="Chromosome 1"/>
</dbReference>
<dbReference type="KEGG" id="azz:DEW08_01495"/>
<keyword evidence="2" id="KW-1185">Reference proteome</keyword>
<protein>
    <submittedName>
        <fullName evidence="1">Uncharacterized protein</fullName>
    </submittedName>
</protein>
<accession>A0A2S2CKL0</accession>
<organism evidence="1 2">
    <name type="scientific">Azospirillum thermophilum</name>
    <dbReference type="NCBI Taxonomy" id="2202148"/>
    <lineage>
        <taxon>Bacteria</taxon>
        <taxon>Pseudomonadati</taxon>
        <taxon>Pseudomonadota</taxon>
        <taxon>Alphaproteobacteria</taxon>
        <taxon>Rhodospirillales</taxon>
        <taxon>Azospirillaceae</taxon>
        <taxon>Azospirillum</taxon>
    </lineage>
</organism>
<sequence length="211" mass="23618">MGSNIDAVRRQITLLKNEALSPQAFVKLHAETARAELAKLEVDQGRYPTDVFVDGRRGAAEESVRYGGVIEYHIHVMQDAVDWIYGEWVARSPVGPPEGGHYRDDILLFVDGYRRDAAEAGVVDVADAQEVVLISLRPYARKIARGLSVQAPEGWIEVLAREARRRFSAVAKIDYEYRSYGAPRGRRAAEGMTSRQRAQYRYPAIVVTRGA</sequence>
<dbReference type="AlphaFoldDB" id="A0A2S2CKL0"/>
<name>A0A2S2CKL0_9PROT</name>
<evidence type="ECO:0000313" key="2">
    <source>
        <dbReference type="Proteomes" id="UP000245629"/>
    </source>
</evidence>
<proteinExistence type="predicted"/>
<dbReference type="EMBL" id="CP029352">
    <property type="protein sequence ID" value="AWK85031.1"/>
    <property type="molecule type" value="Genomic_DNA"/>
</dbReference>